<keyword evidence="4" id="KW-1185">Reference proteome</keyword>
<comment type="caution">
    <text evidence="3">The sequence shown here is derived from an EMBL/GenBank/DDBJ whole genome shotgun (WGS) entry which is preliminary data.</text>
</comment>
<organism evidence="3 4">
    <name type="scientific">Paenibacillus phoenicis</name>
    <dbReference type="NCBI Taxonomy" id="554117"/>
    <lineage>
        <taxon>Bacteria</taxon>
        <taxon>Bacillati</taxon>
        <taxon>Bacillota</taxon>
        <taxon>Bacilli</taxon>
        <taxon>Bacillales</taxon>
        <taxon>Paenibacillaceae</taxon>
        <taxon>Paenibacillus</taxon>
    </lineage>
</organism>
<protein>
    <submittedName>
        <fullName evidence="3">Cell wall-binding repeat-containing protein</fullName>
    </submittedName>
</protein>
<proteinExistence type="predicted"/>
<sequence length="419" mass="44849">MKKPVQLGVALLVTVFILSACTNSGNDNAAKAENTVQPSSNTTVSEVKVVTPWISSKNTTRINTDNPVEAAVSVSRTLWMATSDDNRPGSIILTSADDWQNAVVSADLIHHPSNGPILFVNQDGIPEATANEMKRLKPKGVESNEGIQAILVGDLDQKVEDQAKELGFKTDKLAADNPAALAKAIDAYYAKVAGENPSSVIIGSMESLEYTMPAINWIAHMPEPLLYVMKDEIPQETKEALQTRGGKANIYILGPESVISQNVANQIKQYGKVVRIAGDDPYANAVAFAQYKDKATGFGWGITTPGHNFSFVNPENPGLAIAGAPFSHLGKHAPLLWTTKDSMPDSVMSYVMSVQPKYEKSPTEGPYNHAWLTGSQASISAEAQGQIDTMLEIVSASGMDHGSMGGMNGNTEDMPGMND</sequence>
<dbReference type="EMBL" id="JAYERP010000001">
    <property type="protein sequence ID" value="MEA3570712.1"/>
    <property type="molecule type" value="Genomic_DNA"/>
</dbReference>
<feature type="signal peptide" evidence="2">
    <location>
        <begin position="1"/>
        <end position="20"/>
    </location>
</feature>
<feature type="chain" id="PRO_5046826494" evidence="2">
    <location>
        <begin position="21"/>
        <end position="419"/>
    </location>
</feature>
<evidence type="ECO:0000256" key="2">
    <source>
        <dbReference type="SAM" id="SignalP"/>
    </source>
</evidence>
<reference evidence="3 4" key="1">
    <citation type="submission" date="2023-12" db="EMBL/GenBank/DDBJ databases">
        <title>Whole genome sequencing of Paenibacillus phoenicis isolated from the Phoenix Mars Lander spacecraft assembly facility.</title>
        <authorList>
            <person name="Garcia A."/>
            <person name="Venkateswaran K."/>
        </authorList>
    </citation>
    <scope>NUCLEOTIDE SEQUENCE [LARGE SCALE GENOMIC DNA]</scope>
    <source>
        <strain evidence="3 4">3PO2SA</strain>
    </source>
</reference>
<name>A0ABU5PM31_9BACL</name>
<evidence type="ECO:0000313" key="3">
    <source>
        <dbReference type="EMBL" id="MEA3570712.1"/>
    </source>
</evidence>
<dbReference type="PROSITE" id="PS51257">
    <property type="entry name" value="PROKAR_LIPOPROTEIN"/>
    <property type="match status" value="1"/>
</dbReference>
<dbReference type="Proteomes" id="UP001292216">
    <property type="component" value="Unassembled WGS sequence"/>
</dbReference>
<gene>
    <name evidence="3" type="ORF">U9M73_11945</name>
</gene>
<dbReference type="RefSeq" id="WP_127575667.1">
    <property type="nucleotide sequence ID" value="NZ_CBCSKM010000018.1"/>
</dbReference>
<dbReference type="InterPro" id="IPR051922">
    <property type="entry name" value="Bact_Sporulation_Assoc"/>
</dbReference>
<evidence type="ECO:0000313" key="4">
    <source>
        <dbReference type="Proteomes" id="UP001292216"/>
    </source>
</evidence>
<accession>A0ABU5PM31</accession>
<keyword evidence="2" id="KW-0732">Signal</keyword>
<feature type="region of interest" description="Disordered" evidence="1">
    <location>
        <begin position="400"/>
        <end position="419"/>
    </location>
</feature>
<dbReference type="PANTHER" id="PTHR30032:SF4">
    <property type="entry name" value="AMIDASE ENHANCER"/>
    <property type="match status" value="1"/>
</dbReference>
<evidence type="ECO:0000256" key="1">
    <source>
        <dbReference type="SAM" id="MobiDB-lite"/>
    </source>
</evidence>
<dbReference type="PANTHER" id="PTHR30032">
    <property type="entry name" value="N-ACETYLMURAMOYL-L-ALANINE AMIDASE-RELATED"/>
    <property type="match status" value="1"/>
</dbReference>